<name>A0A9P8P2Y3_9ASCO</name>
<keyword evidence="2" id="KW-1185">Reference proteome</keyword>
<evidence type="ECO:0000313" key="1">
    <source>
        <dbReference type="EMBL" id="KAH3663734.1"/>
    </source>
</evidence>
<proteinExistence type="predicted"/>
<sequence>MSRSMDRGPLSKCLTLLRASYSISLILSSNSCGCKKVSTLIHPLTKSGWSRKYIGFDRNSVDVATTLISRASSSFKARSMLDTWAPWFEPTAK</sequence>
<dbReference type="GeneID" id="70237100"/>
<accession>A0A9P8P2Y3</accession>
<dbReference type="EMBL" id="JAEUBE010000366">
    <property type="protein sequence ID" value="KAH3663734.1"/>
    <property type="molecule type" value="Genomic_DNA"/>
</dbReference>
<evidence type="ECO:0000313" key="2">
    <source>
        <dbReference type="Proteomes" id="UP000769157"/>
    </source>
</evidence>
<reference evidence="1" key="1">
    <citation type="journal article" date="2021" name="Open Biol.">
        <title>Shared evolutionary footprints suggest mitochondrial oxidative damage underlies multiple complex I losses in fungi.</title>
        <authorList>
            <person name="Schikora-Tamarit M.A."/>
            <person name="Marcet-Houben M."/>
            <person name="Nosek J."/>
            <person name="Gabaldon T."/>
        </authorList>
    </citation>
    <scope>NUCLEOTIDE SEQUENCE</scope>
    <source>
        <strain evidence="1">CBS6075</strain>
    </source>
</reference>
<comment type="caution">
    <text evidence="1">The sequence shown here is derived from an EMBL/GenBank/DDBJ whole genome shotgun (WGS) entry which is preliminary data.</text>
</comment>
<reference evidence="1" key="2">
    <citation type="submission" date="2021-01" db="EMBL/GenBank/DDBJ databases">
        <authorList>
            <person name="Schikora-Tamarit M.A."/>
        </authorList>
    </citation>
    <scope>NUCLEOTIDE SEQUENCE</scope>
    <source>
        <strain evidence="1">CBS6075</strain>
    </source>
</reference>
<dbReference type="RefSeq" id="XP_046060070.1">
    <property type="nucleotide sequence ID" value="XM_046206289.1"/>
</dbReference>
<dbReference type="Proteomes" id="UP000769157">
    <property type="component" value="Unassembled WGS sequence"/>
</dbReference>
<protein>
    <submittedName>
        <fullName evidence="1">Uncharacterized protein</fullName>
    </submittedName>
</protein>
<dbReference type="AlphaFoldDB" id="A0A9P8P2Y3"/>
<organism evidence="1 2">
    <name type="scientific">Ogataea philodendri</name>
    <dbReference type="NCBI Taxonomy" id="1378263"/>
    <lineage>
        <taxon>Eukaryota</taxon>
        <taxon>Fungi</taxon>
        <taxon>Dikarya</taxon>
        <taxon>Ascomycota</taxon>
        <taxon>Saccharomycotina</taxon>
        <taxon>Pichiomycetes</taxon>
        <taxon>Pichiales</taxon>
        <taxon>Pichiaceae</taxon>
        <taxon>Ogataea</taxon>
    </lineage>
</organism>
<gene>
    <name evidence="1" type="ORF">OGAPHI_005136</name>
</gene>